<sequence>MKKIIVLAMAALVSTVSFAQTDNNEIIRIHKKDNTQKGVLLNQISNITFEKIEKLEMTVDVETVTDKEMIIDFQMPAKCKKWYLKISNEELTGTESEIRKNIIEAHNNEFTSGQYLKFQNVTPSTDYYFYMLLFDEDDMPAGITMKKVTTPAAP</sequence>
<feature type="signal peptide" evidence="1">
    <location>
        <begin position="1"/>
        <end position="19"/>
    </location>
</feature>
<comment type="caution">
    <text evidence="2">The sequence shown here is derived from an EMBL/GenBank/DDBJ whole genome shotgun (WGS) entry which is preliminary data.</text>
</comment>
<evidence type="ECO:0000313" key="2">
    <source>
        <dbReference type="EMBL" id="EHO72879.1"/>
    </source>
</evidence>
<name>H1Q151_9BACT</name>
<dbReference type="RefSeq" id="WP_006951693.1">
    <property type="nucleotide sequence ID" value="NZ_JH594521.1"/>
</dbReference>
<dbReference type="EMBL" id="AGWK01000018">
    <property type="protein sequence ID" value="EHO72879.1"/>
    <property type="molecule type" value="Genomic_DNA"/>
</dbReference>
<organism evidence="2 3">
    <name type="scientific">Prevotella micans F0438</name>
    <dbReference type="NCBI Taxonomy" id="883158"/>
    <lineage>
        <taxon>Bacteria</taxon>
        <taxon>Pseudomonadati</taxon>
        <taxon>Bacteroidota</taxon>
        <taxon>Bacteroidia</taxon>
        <taxon>Bacteroidales</taxon>
        <taxon>Prevotellaceae</taxon>
        <taxon>Prevotella</taxon>
    </lineage>
</organism>
<evidence type="ECO:0000256" key="1">
    <source>
        <dbReference type="SAM" id="SignalP"/>
    </source>
</evidence>
<protein>
    <submittedName>
        <fullName evidence="2">Uncharacterized protein</fullName>
    </submittedName>
</protein>
<proteinExistence type="predicted"/>
<keyword evidence="3" id="KW-1185">Reference proteome</keyword>
<dbReference type="Proteomes" id="UP000016023">
    <property type="component" value="Unassembled WGS sequence"/>
</dbReference>
<dbReference type="HOGENOM" id="CLU_1702674_0_0_10"/>
<keyword evidence="1" id="KW-0732">Signal</keyword>
<reference evidence="2 3" key="1">
    <citation type="submission" date="2011-12" db="EMBL/GenBank/DDBJ databases">
        <title>The Genome Sequence of Prevotella micans F0438.</title>
        <authorList>
            <consortium name="The Broad Institute Genome Sequencing Platform"/>
            <person name="Earl A."/>
            <person name="Ward D."/>
            <person name="Feldgarden M."/>
            <person name="Gevers D."/>
            <person name="Izard J."/>
            <person name="Baranova O.V."/>
            <person name="Blanton J.M."/>
            <person name="Wade W.G."/>
            <person name="Dewhirst F.E."/>
            <person name="Young S.K."/>
            <person name="Zeng Q."/>
            <person name="Gargeya S."/>
            <person name="Fitzgerald M."/>
            <person name="Haas B."/>
            <person name="Abouelleil A."/>
            <person name="Alvarado L."/>
            <person name="Arachchi H.M."/>
            <person name="Berlin A."/>
            <person name="Chapman S.B."/>
            <person name="Gearin G."/>
            <person name="Goldberg J."/>
            <person name="Griggs A."/>
            <person name="Gujja S."/>
            <person name="Hansen M."/>
            <person name="Heiman D."/>
            <person name="Howarth C."/>
            <person name="Larimer J."/>
            <person name="Lui A."/>
            <person name="MacDonald P.J.P."/>
            <person name="McCowen C."/>
            <person name="Montmayeur A."/>
            <person name="Murphy C."/>
            <person name="Neiman D."/>
            <person name="Pearson M."/>
            <person name="Priest M."/>
            <person name="Roberts A."/>
            <person name="Saif S."/>
            <person name="Shea T."/>
            <person name="Sisk P."/>
            <person name="Stolte C."/>
            <person name="Sykes S."/>
            <person name="Wortman J."/>
            <person name="Nusbaum C."/>
            <person name="Birren B."/>
        </authorList>
    </citation>
    <scope>NUCLEOTIDE SEQUENCE [LARGE SCALE GENOMIC DNA]</scope>
    <source>
        <strain evidence="2 3">F0438</strain>
    </source>
</reference>
<accession>H1Q151</accession>
<gene>
    <name evidence="2" type="ORF">HMPREF9140_00639</name>
</gene>
<dbReference type="PATRIC" id="fig|883158.3.peg.653"/>
<evidence type="ECO:0000313" key="3">
    <source>
        <dbReference type="Proteomes" id="UP000016023"/>
    </source>
</evidence>
<dbReference type="STRING" id="883158.HMPREF9140_00639"/>
<dbReference type="AlphaFoldDB" id="H1Q151"/>
<feature type="chain" id="PRO_5003552560" evidence="1">
    <location>
        <begin position="20"/>
        <end position="154"/>
    </location>
</feature>